<reference evidence="8 9" key="1">
    <citation type="submission" date="2021-12" db="EMBL/GenBank/DDBJ databases">
        <title>Discovery of the Pendulisporaceae a myxobacterial family with distinct sporulation behavior and unique specialized metabolism.</title>
        <authorList>
            <person name="Garcia R."/>
            <person name="Popoff A."/>
            <person name="Bader C.D."/>
            <person name="Loehr J."/>
            <person name="Walesch S."/>
            <person name="Walt C."/>
            <person name="Boldt J."/>
            <person name="Bunk B."/>
            <person name="Haeckl F.J.F.P.J."/>
            <person name="Gunesch A.P."/>
            <person name="Birkelbach J."/>
            <person name="Nuebel U."/>
            <person name="Pietschmann T."/>
            <person name="Bach T."/>
            <person name="Mueller R."/>
        </authorList>
    </citation>
    <scope>NUCLEOTIDE SEQUENCE [LARGE SCALE GENOMIC DNA]</scope>
    <source>
        <strain evidence="8 9">MSr11954</strain>
    </source>
</reference>
<dbReference type="InterPro" id="IPR009056">
    <property type="entry name" value="Cyt_c-like_dom"/>
</dbReference>
<keyword evidence="3 4" id="KW-0408">Iron</keyword>
<evidence type="ECO:0000256" key="2">
    <source>
        <dbReference type="ARBA" id="ARBA00022723"/>
    </source>
</evidence>
<feature type="domain" description="Cytochrome c" evidence="7">
    <location>
        <begin position="43"/>
        <end position="132"/>
    </location>
</feature>
<feature type="signal peptide" evidence="6">
    <location>
        <begin position="1"/>
        <end position="20"/>
    </location>
</feature>
<sequence length="152" mass="15789">MIRKLLRAWALVACAVTSFACGGSNQQSAASATTSAGTADGEAQAERGAKLYADNCAGCHGSAGQGSKKAPPVVGTNALPLDPRPEQKYRKAAFHTALDVAQFVVKSMPPEKPGSLPESDYWDILAFDLKANGVPVAGKHIDAQTAADIKLH</sequence>
<evidence type="ECO:0000256" key="4">
    <source>
        <dbReference type="PROSITE-ProRule" id="PRU00433"/>
    </source>
</evidence>
<protein>
    <submittedName>
        <fullName evidence="8">C-type cytochrome</fullName>
    </submittedName>
</protein>
<keyword evidence="2 4" id="KW-0479">Metal-binding</keyword>
<dbReference type="PROSITE" id="PS51257">
    <property type="entry name" value="PROKAR_LIPOPROTEIN"/>
    <property type="match status" value="1"/>
</dbReference>
<dbReference type="PROSITE" id="PS51007">
    <property type="entry name" value="CYTC"/>
    <property type="match status" value="1"/>
</dbReference>
<gene>
    <name evidence="8" type="ORF">LZC94_15005</name>
</gene>
<dbReference type="InterPro" id="IPR036909">
    <property type="entry name" value="Cyt_c-like_dom_sf"/>
</dbReference>
<evidence type="ECO:0000313" key="9">
    <source>
        <dbReference type="Proteomes" id="UP001370348"/>
    </source>
</evidence>
<dbReference type="Gene3D" id="1.10.760.10">
    <property type="entry name" value="Cytochrome c-like domain"/>
    <property type="match status" value="1"/>
</dbReference>
<evidence type="ECO:0000313" key="8">
    <source>
        <dbReference type="EMBL" id="WXB18537.1"/>
    </source>
</evidence>
<dbReference type="SUPFAM" id="SSF46626">
    <property type="entry name" value="Cytochrome c"/>
    <property type="match status" value="1"/>
</dbReference>
<dbReference type="EMBL" id="CP089984">
    <property type="protein sequence ID" value="WXB18537.1"/>
    <property type="molecule type" value="Genomic_DNA"/>
</dbReference>
<dbReference type="Pfam" id="PF13442">
    <property type="entry name" value="Cytochrome_CBB3"/>
    <property type="match status" value="1"/>
</dbReference>
<name>A0ABZ2M7R0_9BACT</name>
<dbReference type="Proteomes" id="UP001370348">
    <property type="component" value="Chromosome"/>
</dbReference>
<keyword evidence="1 4" id="KW-0349">Heme</keyword>
<dbReference type="RefSeq" id="WP_394828167.1">
    <property type="nucleotide sequence ID" value="NZ_CP089984.1"/>
</dbReference>
<evidence type="ECO:0000256" key="3">
    <source>
        <dbReference type="ARBA" id="ARBA00023004"/>
    </source>
</evidence>
<accession>A0ABZ2M7R0</accession>
<feature type="region of interest" description="Disordered" evidence="5">
    <location>
        <begin position="61"/>
        <end position="82"/>
    </location>
</feature>
<keyword evidence="9" id="KW-1185">Reference proteome</keyword>
<proteinExistence type="predicted"/>
<keyword evidence="6" id="KW-0732">Signal</keyword>
<feature type="chain" id="PRO_5047471843" evidence="6">
    <location>
        <begin position="21"/>
        <end position="152"/>
    </location>
</feature>
<evidence type="ECO:0000256" key="5">
    <source>
        <dbReference type="SAM" id="MobiDB-lite"/>
    </source>
</evidence>
<evidence type="ECO:0000256" key="1">
    <source>
        <dbReference type="ARBA" id="ARBA00022617"/>
    </source>
</evidence>
<evidence type="ECO:0000256" key="6">
    <source>
        <dbReference type="SAM" id="SignalP"/>
    </source>
</evidence>
<organism evidence="8 9">
    <name type="scientific">Pendulispora albinea</name>
    <dbReference type="NCBI Taxonomy" id="2741071"/>
    <lineage>
        <taxon>Bacteria</taxon>
        <taxon>Pseudomonadati</taxon>
        <taxon>Myxococcota</taxon>
        <taxon>Myxococcia</taxon>
        <taxon>Myxococcales</taxon>
        <taxon>Sorangiineae</taxon>
        <taxon>Pendulisporaceae</taxon>
        <taxon>Pendulispora</taxon>
    </lineage>
</organism>
<evidence type="ECO:0000259" key="7">
    <source>
        <dbReference type="PROSITE" id="PS51007"/>
    </source>
</evidence>